<organism evidence="1">
    <name type="scientific">marine metagenome</name>
    <dbReference type="NCBI Taxonomy" id="408172"/>
    <lineage>
        <taxon>unclassified sequences</taxon>
        <taxon>metagenomes</taxon>
        <taxon>ecological metagenomes</taxon>
    </lineage>
</organism>
<feature type="non-terminal residue" evidence="1">
    <location>
        <position position="1"/>
    </location>
</feature>
<sequence length="124" mass="14130">SEISERALREDRILRLQHGKPLVFGKEVLKGIRLDGLSPETVEINDSTDQSTILVHDQKSEDPIMAHLLSGMNFPDFPVPMGVFRQVEHPRFEESIEDQIQSQIDKKGKGDLRKLIRGSQVWEA</sequence>
<accession>A0A382H3V3</accession>
<name>A0A382H3V3_9ZZZZ</name>
<evidence type="ECO:0008006" key="2">
    <source>
        <dbReference type="Google" id="ProtNLM"/>
    </source>
</evidence>
<protein>
    <recommendedName>
        <fullName evidence="2">2-oxoacid:ferredoxin oxidoreductase subunit beta</fullName>
    </recommendedName>
</protein>
<proteinExistence type="predicted"/>
<dbReference type="EMBL" id="UINC01059012">
    <property type="protein sequence ID" value="SVB81944.1"/>
    <property type="molecule type" value="Genomic_DNA"/>
</dbReference>
<reference evidence="1" key="1">
    <citation type="submission" date="2018-05" db="EMBL/GenBank/DDBJ databases">
        <authorList>
            <person name="Lanie J.A."/>
            <person name="Ng W.-L."/>
            <person name="Kazmierczak K.M."/>
            <person name="Andrzejewski T.M."/>
            <person name="Davidsen T.M."/>
            <person name="Wayne K.J."/>
            <person name="Tettelin H."/>
            <person name="Glass J.I."/>
            <person name="Rusch D."/>
            <person name="Podicherti R."/>
            <person name="Tsui H.-C.T."/>
            <person name="Winkler M.E."/>
        </authorList>
    </citation>
    <scope>NUCLEOTIDE SEQUENCE</scope>
</reference>
<gene>
    <name evidence="1" type="ORF">METZ01_LOCUS234798</name>
</gene>
<dbReference type="AlphaFoldDB" id="A0A382H3V3"/>
<evidence type="ECO:0000313" key="1">
    <source>
        <dbReference type="EMBL" id="SVB81944.1"/>
    </source>
</evidence>